<evidence type="ECO:0000313" key="2">
    <source>
        <dbReference type="Proteomes" id="UP000317835"/>
    </source>
</evidence>
<keyword evidence="2" id="KW-1185">Reference proteome</keyword>
<name>A0A518GZN2_9BACT</name>
<dbReference type="KEGG" id="tpla:ElP_19280"/>
<dbReference type="EMBL" id="CP036426">
    <property type="protein sequence ID" value="QDV34047.1"/>
    <property type="molecule type" value="Genomic_DNA"/>
</dbReference>
<dbReference type="SUPFAM" id="SSF88723">
    <property type="entry name" value="PIN domain-like"/>
    <property type="match status" value="1"/>
</dbReference>
<reference evidence="1 2" key="1">
    <citation type="submission" date="2019-02" db="EMBL/GenBank/DDBJ databases">
        <title>Deep-cultivation of Planctomycetes and their phenomic and genomic characterization uncovers novel biology.</title>
        <authorList>
            <person name="Wiegand S."/>
            <person name="Jogler M."/>
            <person name="Boedeker C."/>
            <person name="Pinto D."/>
            <person name="Vollmers J."/>
            <person name="Rivas-Marin E."/>
            <person name="Kohn T."/>
            <person name="Peeters S.H."/>
            <person name="Heuer A."/>
            <person name="Rast P."/>
            <person name="Oberbeckmann S."/>
            <person name="Bunk B."/>
            <person name="Jeske O."/>
            <person name="Meyerdierks A."/>
            <person name="Storesund J.E."/>
            <person name="Kallscheuer N."/>
            <person name="Luecker S."/>
            <person name="Lage O.M."/>
            <person name="Pohl T."/>
            <person name="Merkel B.J."/>
            <person name="Hornburger P."/>
            <person name="Mueller R.-W."/>
            <person name="Bruemmer F."/>
            <person name="Labrenz M."/>
            <person name="Spormann A.M."/>
            <person name="Op den Camp H."/>
            <person name="Overmann J."/>
            <person name="Amann R."/>
            <person name="Jetten M.S.M."/>
            <person name="Mascher T."/>
            <person name="Medema M.H."/>
            <person name="Devos D.P."/>
            <person name="Kaster A.-K."/>
            <person name="Ovreas L."/>
            <person name="Rohde M."/>
            <person name="Galperin M.Y."/>
            <person name="Jogler C."/>
        </authorList>
    </citation>
    <scope>NUCLEOTIDE SEQUENCE [LARGE SCALE GENOMIC DNA]</scope>
    <source>
        <strain evidence="1 2">ElP</strain>
    </source>
</reference>
<accession>A0A518GZN2</accession>
<organism evidence="1 2">
    <name type="scientific">Tautonia plasticadhaerens</name>
    <dbReference type="NCBI Taxonomy" id="2527974"/>
    <lineage>
        <taxon>Bacteria</taxon>
        <taxon>Pseudomonadati</taxon>
        <taxon>Planctomycetota</taxon>
        <taxon>Planctomycetia</taxon>
        <taxon>Isosphaerales</taxon>
        <taxon>Isosphaeraceae</taxon>
        <taxon>Tautonia</taxon>
    </lineage>
</organism>
<evidence type="ECO:0000313" key="1">
    <source>
        <dbReference type="EMBL" id="QDV34047.1"/>
    </source>
</evidence>
<proteinExistence type="predicted"/>
<evidence type="ECO:0008006" key="3">
    <source>
        <dbReference type="Google" id="ProtNLM"/>
    </source>
</evidence>
<protein>
    <recommendedName>
        <fullName evidence="3">PIN domain-containing protein</fullName>
    </recommendedName>
</protein>
<dbReference type="AlphaFoldDB" id="A0A518GZN2"/>
<dbReference type="Proteomes" id="UP000317835">
    <property type="component" value="Chromosome"/>
</dbReference>
<dbReference type="Gene3D" id="3.40.50.1010">
    <property type="entry name" value="5'-nuclease"/>
    <property type="match status" value="1"/>
</dbReference>
<sequence length="152" mass="16777">MSTYVFLDTGPLCLACKSRSDRSQRCREWLAGLRGKGYFVMVPEIADYEARREFLRQGAPADDLLANLDALSSAALLPLSRAAILKAAEFWALLRNEGRQTADDKALDCDTILAAQAVTATLPEDRVIIATTNVDHLCRFPGVEAQPWDYVS</sequence>
<gene>
    <name evidence="1" type="ORF">ElP_19280</name>
</gene>
<dbReference type="InterPro" id="IPR029060">
    <property type="entry name" value="PIN-like_dom_sf"/>
</dbReference>